<evidence type="ECO:0000313" key="29">
    <source>
        <dbReference type="Proteomes" id="UP000609651"/>
    </source>
</evidence>
<evidence type="ECO:0000256" key="7">
    <source>
        <dbReference type="ARBA" id="ARBA00013998"/>
    </source>
</evidence>
<dbReference type="RefSeq" id="WP_171188424.1">
    <property type="nucleotide sequence ID" value="NZ_WTPX01000107.1"/>
</dbReference>
<dbReference type="InterPro" id="IPR011005">
    <property type="entry name" value="Dihydropteroate_synth-like_sf"/>
</dbReference>
<dbReference type="InterPro" id="IPR006158">
    <property type="entry name" value="Cobalamin-bd"/>
</dbReference>
<dbReference type="Pfam" id="PF02607">
    <property type="entry name" value="B12-binding_2"/>
    <property type="match status" value="1"/>
</dbReference>
<name>A0ABX1VFN9_9PLAN</name>
<comment type="cofactor">
    <cofactor evidence="3 21">
        <name>methylcob(III)alamin</name>
        <dbReference type="ChEBI" id="CHEBI:28115"/>
    </cofactor>
</comment>
<comment type="caution">
    <text evidence="28">The sequence shown here is derived from an EMBL/GenBank/DDBJ whole genome shotgun (WGS) entry which is preliminary data.</text>
</comment>
<evidence type="ECO:0000256" key="5">
    <source>
        <dbReference type="ARBA" id="ARBA00010398"/>
    </source>
</evidence>
<evidence type="ECO:0000256" key="22">
    <source>
        <dbReference type="PROSITE-ProRule" id="PRU00333"/>
    </source>
</evidence>
<evidence type="ECO:0000259" key="27">
    <source>
        <dbReference type="PROSITE" id="PS51337"/>
    </source>
</evidence>
<dbReference type="GO" id="GO:0032259">
    <property type="term" value="P:methylation"/>
    <property type="evidence" value="ECO:0007669"/>
    <property type="project" value="UniProtKB-KW"/>
</dbReference>
<dbReference type="Proteomes" id="UP000609651">
    <property type="component" value="Unassembled WGS sequence"/>
</dbReference>
<keyword evidence="10 21" id="KW-0846">Cobalamin</keyword>
<dbReference type="Gene3D" id="1.10.1240.10">
    <property type="entry name" value="Methionine synthase domain"/>
    <property type="match status" value="1"/>
</dbReference>
<dbReference type="EC" id="2.1.1.13" evidence="6 20"/>
<dbReference type="Gene3D" id="3.20.20.20">
    <property type="entry name" value="Dihydropteroate synthase-like"/>
    <property type="match status" value="1"/>
</dbReference>
<comment type="pathway">
    <text evidence="4 21">Amino-acid biosynthesis; L-methionine biosynthesis via de novo pathway; L-methionine from L-homocysteine (MetH route): step 1/1.</text>
</comment>
<evidence type="ECO:0000256" key="6">
    <source>
        <dbReference type="ARBA" id="ARBA00012032"/>
    </source>
</evidence>
<keyword evidence="13 21" id="KW-0479">Metal-binding</keyword>
<keyword evidence="16 21" id="KW-0486">Methionine biosynthesis</keyword>
<dbReference type="Pfam" id="PF02310">
    <property type="entry name" value="B12-binding"/>
    <property type="match status" value="1"/>
</dbReference>
<dbReference type="PROSITE" id="PS50972">
    <property type="entry name" value="PTERIN_BINDING"/>
    <property type="match status" value="1"/>
</dbReference>
<evidence type="ECO:0000256" key="3">
    <source>
        <dbReference type="ARBA" id="ARBA00001956"/>
    </source>
</evidence>
<feature type="domain" description="Hcy-binding" evidence="23">
    <location>
        <begin position="8"/>
        <end position="330"/>
    </location>
</feature>
<dbReference type="InterPro" id="IPR036589">
    <property type="entry name" value="HCY_dom_sf"/>
</dbReference>
<dbReference type="Pfam" id="PF02574">
    <property type="entry name" value="S-methyl_trans"/>
    <property type="match status" value="1"/>
</dbReference>
<sequence>MPNERRRSDLLRNHLADRILLLDGAMGSLIMGAGPKEEDYRGERFKDHPIDLKNANDVLVLTQPKLIRDIHAQYLEAGSDIIETDTFNAASVSMEEFGLAELTYELNKSAAELAADVAEEFTKKNPDKPRFVAGSIGPTKVTLSMSQDAENPGHRLFTFDEVAESYAEQVRGLLDGGVDLLLPETSFDTLNMKACLFAISGVFEERGMDPFDVPVMISGTVFEGGRTLTAQSLEAFYASVKHFPSLSVGMNCALGPKQIRPYAETLSGLADRQISLYPNAGMPDGMGGFDATAAEFSDLVADFAKQGWVNIVGGCCGTTPEFINAIQQKTAGVKPRRVPDVPRYSTYAGLERVVVKEDSGFQMVGERTNVTGSKRFARLIKNDDYDEAVSVARQQVEGGANLIDVNLDEGLIDGVPAMTRFLNLLAAEPDIAAVPVMIDSSNWEILEAGLKCVQGKPVVNSISLKGGEEEFLRHARLLKRYGAAAVVMAFDEEGQATECDHKVSICERAYKLLVEQAGWDPTDIIFDPNILTVGTGMEEHANYAVEFFDAVREIKKRCPGAKTSGGVSNVSFGFRGNDPVREAINACFLYHAIDAGLDMGIVNAGQLEVYEEIDPKLRDLVEDVLFNRSLEATDRLIEFGETVKAKGKVDDSDKLKWREGTVAERMKHALLKGVTDYIEEDTEEARQALGRPLEVIQGPLMDGMAVVGELFGAGKMFLPQVVKSARVMKRAVAYLTPYMEAEKEEAARLAAERGEVASLEEAKSTRGTVLIATVKGDVHDIGKNIVAVVLRCNNFEVVDLGVMVPADKILDEAAKCGAEIIGLSGLITPSLEEMTGVAREMTRRGLTTPLLIGGATTSPRHTAVKIAPHYEAAPVVWVGDASLSVPVVEKLLDPDKLKVLEKENAASQERHREAYVGRQAKKLVPYKESYDRRFQTDWAATDVSAPAFTGLKVLDNYPLREIAEYIDWSPFFMSWDLHGKYPRILDDEVVGEQARELLKDGQAELKNLLDNDKLRARGVYGFFPAASDGDDLVLYTDDDRTKERLRFPMLRQQWERRGQKDFRSLADYVAPVGSGVKDYIGAFAVTAGHGADEYAMELEKGGDDYRSIMVKALADRCAEAFAERLHKQARDDWGFGQQEGLSTDELIGEKYRGIRPAFGYPACPDHTLKTELWDLLNVEQNCGMTLTEGFAMWPASSVSGLYFAHPDARYFSVDRVTKDQIESYAARCDKPVPEVEKWLAPNLGYDPD</sequence>
<evidence type="ECO:0000256" key="21">
    <source>
        <dbReference type="PIRNR" id="PIRNR000381"/>
    </source>
</evidence>
<evidence type="ECO:0000256" key="19">
    <source>
        <dbReference type="ARBA" id="ARBA00031040"/>
    </source>
</evidence>
<accession>A0ABX1VFN9</accession>
<comment type="similarity">
    <text evidence="5">Belongs to the vitamin-B12 dependent methionine synthase family.</text>
</comment>
<dbReference type="InterPro" id="IPR036724">
    <property type="entry name" value="Cobalamin-bd_sf"/>
</dbReference>
<evidence type="ECO:0000256" key="8">
    <source>
        <dbReference type="ARBA" id="ARBA00022603"/>
    </source>
</evidence>
<dbReference type="InterPro" id="IPR003726">
    <property type="entry name" value="HCY_dom"/>
</dbReference>
<dbReference type="InterPro" id="IPR000489">
    <property type="entry name" value="Pterin-binding_dom"/>
</dbReference>
<evidence type="ECO:0000256" key="16">
    <source>
        <dbReference type="ARBA" id="ARBA00023167"/>
    </source>
</evidence>
<evidence type="ECO:0000256" key="17">
    <source>
        <dbReference type="ARBA" id="ARBA00023285"/>
    </source>
</evidence>
<keyword evidence="14" id="KW-0677">Repeat</keyword>
<dbReference type="NCBIfam" id="TIGR02082">
    <property type="entry name" value="metH"/>
    <property type="match status" value="1"/>
</dbReference>
<dbReference type="SMART" id="SM01018">
    <property type="entry name" value="B12-binding_2"/>
    <property type="match status" value="1"/>
</dbReference>
<dbReference type="SUPFAM" id="SSF52242">
    <property type="entry name" value="Cobalamin (vitamin B12)-binding domain"/>
    <property type="match status" value="1"/>
</dbReference>
<evidence type="ECO:0000256" key="20">
    <source>
        <dbReference type="NCBIfam" id="TIGR02082"/>
    </source>
</evidence>
<dbReference type="InterPro" id="IPR011822">
    <property type="entry name" value="MetH"/>
</dbReference>
<dbReference type="PANTHER" id="PTHR45833">
    <property type="entry name" value="METHIONINE SYNTHASE"/>
    <property type="match status" value="1"/>
</dbReference>
<dbReference type="PROSITE" id="PS50970">
    <property type="entry name" value="HCY"/>
    <property type="match status" value="1"/>
</dbReference>
<feature type="domain" description="B12-binding" evidence="26">
    <location>
        <begin position="766"/>
        <end position="902"/>
    </location>
</feature>
<evidence type="ECO:0000256" key="11">
    <source>
        <dbReference type="ARBA" id="ARBA00022679"/>
    </source>
</evidence>
<feature type="binding site" evidence="22">
    <location>
        <position position="252"/>
    </location>
    <ligand>
        <name>Zn(2+)</name>
        <dbReference type="ChEBI" id="CHEBI:29105"/>
    </ligand>
</feature>
<dbReference type="PANTHER" id="PTHR45833:SF1">
    <property type="entry name" value="METHIONINE SYNTHASE"/>
    <property type="match status" value="1"/>
</dbReference>
<feature type="binding site" evidence="22">
    <location>
        <position position="315"/>
    </location>
    <ligand>
        <name>Zn(2+)</name>
        <dbReference type="ChEBI" id="CHEBI:29105"/>
    </ligand>
</feature>
<evidence type="ECO:0000256" key="9">
    <source>
        <dbReference type="ARBA" id="ARBA00022605"/>
    </source>
</evidence>
<dbReference type="GO" id="GO:0008705">
    <property type="term" value="F:methionine synthase activity"/>
    <property type="evidence" value="ECO:0007669"/>
    <property type="project" value="UniProtKB-EC"/>
</dbReference>
<feature type="binding site" evidence="22">
    <location>
        <position position="316"/>
    </location>
    <ligand>
        <name>Zn(2+)</name>
        <dbReference type="ChEBI" id="CHEBI:29105"/>
    </ligand>
</feature>
<dbReference type="CDD" id="cd02069">
    <property type="entry name" value="methionine_synthase_B12_BD"/>
    <property type="match status" value="1"/>
</dbReference>
<keyword evidence="15 21" id="KW-0862">Zinc</keyword>
<dbReference type="Pfam" id="PF00809">
    <property type="entry name" value="Pterin_bind"/>
    <property type="match status" value="1"/>
</dbReference>
<keyword evidence="9 21" id="KW-0028">Amino-acid biosynthesis</keyword>
<dbReference type="SUPFAM" id="SSF82282">
    <property type="entry name" value="Homocysteine S-methyltransferase"/>
    <property type="match status" value="1"/>
</dbReference>
<keyword evidence="8 21" id="KW-0489">Methyltransferase</keyword>
<evidence type="ECO:0000259" key="25">
    <source>
        <dbReference type="PROSITE" id="PS50974"/>
    </source>
</evidence>
<keyword evidence="29" id="KW-1185">Reference proteome</keyword>
<dbReference type="SUPFAM" id="SSF47644">
    <property type="entry name" value="Methionine synthase domain"/>
    <property type="match status" value="1"/>
</dbReference>
<dbReference type="InterPro" id="IPR004223">
    <property type="entry name" value="VitB12-dep_Met_synth_activ_dom"/>
</dbReference>
<dbReference type="PROSITE" id="PS51337">
    <property type="entry name" value="B12_BINDING_NTER"/>
    <property type="match status" value="1"/>
</dbReference>
<evidence type="ECO:0000259" key="23">
    <source>
        <dbReference type="PROSITE" id="PS50970"/>
    </source>
</evidence>
<feature type="domain" description="B12-binding N-terminal" evidence="27">
    <location>
        <begin position="653"/>
        <end position="747"/>
    </location>
</feature>
<dbReference type="NCBIfam" id="NF007024">
    <property type="entry name" value="PRK09490.1"/>
    <property type="match status" value="1"/>
</dbReference>
<dbReference type="InterPro" id="IPR003759">
    <property type="entry name" value="Cbl-bd_cap"/>
</dbReference>
<dbReference type="Gene3D" id="3.20.20.330">
    <property type="entry name" value="Homocysteine-binding-like domain"/>
    <property type="match status" value="1"/>
</dbReference>
<dbReference type="SUPFAM" id="SSF56507">
    <property type="entry name" value="Methionine synthase activation domain-like"/>
    <property type="match status" value="1"/>
</dbReference>
<comment type="cofactor">
    <cofactor evidence="2 21 22">
        <name>Zn(2+)</name>
        <dbReference type="ChEBI" id="CHEBI:29105"/>
    </cofactor>
</comment>
<proteinExistence type="inferred from homology"/>
<evidence type="ECO:0000256" key="15">
    <source>
        <dbReference type="ARBA" id="ARBA00022833"/>
    </source>
</evidence>
<dbReference type="Gene3D" id="1.10.288.10">
    <property type="entry name" value="Cobalamin-dependent Methionine Synthase, domain 2"/>
    <property type="match status" value="1"/>
</dbReference>
<keyword evidence="17 21" id="KW-0170">Cobalt</keyword>
<evidence type="ECO:0000259" key="24">
    <source>
        <dbReference type="PROSITE" id="PS50972"/>
    </source>
</evidence>
<comment type="function">
    <text evidence="18 21">Catalyzes the transfer of a methyl group from methyl-cobalamin to homocysteine, yielding enzyme-bound cob(I)alamin and methionine. Subsequently, remethylates the cofactor using methyltetrahydrofolate.</text>
</comment>
<gene>
    <name evidence="28" type="primary">metH</name>
    <name evidence="28" type="ORF">LzC2_30190</name>
</gene>
<evidence type="ECO:0000313" key="28">
    <source>
        <dbReference type="EMBL" id="NNJ26923.1"/>
    </source>
</evidence>
<evidence type="ECO:0000256" key="4">
    <source>
        <dbReference type="ARBA" id="ARBA00005178"/>
    </source>
</evidence>
<organism evidence="28 29">
    <name type="scientific">Alienimonas chondri</name>
    <dbReference type="NCBI Taxonomy" id="2681879"/>
    <lineage>
        <taxon>Bacteria</taxon>
        <taxon>Pseudomonadati</taxon>
        <taxon>Planctomycetota</taxon>
        <taxon>Planctomycetia</taxon>
        <taxon>Planctomycetales</taxon>
        <taxon>Planctomycetaceae</taxon>
        <taxon>Alienimonas</taxon>
    </lineage>
</organism>
<evidence type="ECO:0000256" key="12">
    <source>
        <dbReference type="ARBA" id="ARBA00022691"/>
    </source>
</evidence>
<dbReference type="PROSITE" id="PS51332">
    <property type="entry name" value="B12_BINDING"/>
    <property type="match status" value="1"/>
</dbReference>
<keyword evidence="12 21" id="KW-0949">S-adenosyl-L-methionine</keyword>
<evidence type="ECO:0000256" key="2">
    <source>
        <dbReference type="ARBA" id="ARBA00001947"/>
    </source>
</evidence>
<dbReference type="Gene3D" id="3.40.50.280">
    <property type="entry name" value="Cobalamin-binding domain"/>
    <property type="match status" value="1"/>
</dbReference>
<evidence type="ECO:0000256" key="14">
    <source>
        <dbReference type="ARBA" id="ARBA00022737"/>
    </source>
</evidence>
<evidence type="ECO:0000259" key="26">
    <source>
        <dbReference type="PROSITE" id="PS51332"/>
    </source>
</evidence>
<dbReference type="PROSITE" id="PS50974">
    <property type="entry name" value="ADOMET_ACTIVATION"/>
    <property type="match status" value="1"/>
</dbReference>
<protein>
    <recommendedName>
        <fullName evidence="7 20">Methionine synthase</fullName>
        <ecNumber evidence="6 20">2.1.1.13</ecNumber>
    </recommendedName>
    <alternativeName>
        <fullName evidence="19 21">5-methyltetrahydrofolate--homocysteine methyltransferase</fullName>
    </alternativeName>
</protein>
<keyword evidence="11 21" id="KW-0808">Transferase</keyword>
<evidence type="ECO:0000256" key="13">
    <source>
        <dbReference type="ARBA" id="ARBA00022723"/>
    </source>
</evidence>
<dbReference type="InterPro" id="IPR033706">
    <property type="entry name" value="Met_synthase_B12-bd"/>
</dbReference>
<evidence type="ECO:0000256" key="10">
    <source>
        <dbReference type="ARBA" id="ARBA00022628"/>
    </source>
</evidence>
<dbReference type="InterPro" id="IPR050554">
    <property type="entry name" value="Met_Synthase/Corrinoid"/>
</dbReference>
<comment type="catalytic activity">
    <reaction evidence="1 21">
        <text>(6S)-5-methyl-5,6,7,8-tetrahydrofolate + L-homocysteine = (6S)-5,6,7,8-tetrahydrofolate + L-methionine</text>
        <dbReference type="Rhea" id="RHEA:11172"/>
        <dbReference type="ChEBI" id="CHEBI:18608"/>
        <dbReference type="ChEBI" id="CHEBI:57453"/>
        <dbReference type="ChEBI" id="CHEBI:57844"/>
        <dbReference type="ChEBI" id="CHEBI:58199"/>
        <dbReference type="EC" id="2.1.1.13"/>
    </reaction>
</comment>
<evidence type="ECO:0000256" key="18">
    <source>
        <dbReference type="ARBA" id="ARBA00025552"/>
    </source>
</evidence>
<comment type="domain">
    <text evidence="21">Modular enzyme with four functionally distinct domains. The isolated Hcy-binding domain catalyzes methyl transfer from free methylcobalamin to homocysteine. The Hcy-binding domain in association with the pterin-binding domain catalyzes the methylation of cob(I)alamin by methyltetrahydrofolate and the methylation of homocysteine. The B12-binding domain binds the cofactor. The AdoMet activation domain binds S-adenosyl-L-methionine. Under aerobic conditions cob(I)alamin can be converted to inactive cob(II)alamin. Reductive methylation by S-adenosyl-L-methionine and flavodoxin regenerates methylcobalamin.</text>
</comment>
<feature type="domain" description="Pterin-binding" evidence="24">
    <location>
        <begin position="361"/>
        <end position="622"/>
    </location>
</feature>
<dbReference type="InterPro" id="IPR036594">
    <property type="entry name" value="Meth_synthase_dom"/>
</dbReference>
<dbReference type="InterPro" id="IPR037010">
    <property type="entry name" value="VitB12-dep_Met_synth_activ_sf"/>
</dbReference>
<dbReference type="CDD" id="cd00740">
    <property type="entry name" value="MeTr"/>
    <property type="match status" value="1"/>
</dbReference>
<feature type="domain" description="AdoMet activation" evidence="25">
    <location>
        <begin position="917"/>
        <end position="1248"/>
    </location>
</feature>
<dbReference type="SUPFAM" id="SSF51717">
    <property type="entry name" value="Dihydropteroate synthetase-like"/>
    <property type="match status" value="1"/>
</dbReference>
<dbReference type="PIRSF" id="PIRSF000381">
    <property type="entry name" value="MetH"/>
    <property type="match status" value="1"/>
</dbReference>
<dbReference type="Gene3D" id="3.10.196.10">
    <property type="entry name" value="Vitamin B12-dependent methionine synthase, activation domain"/>
    <property type="match status" value="1"/>
</dbReference>
<reference evidence="28 29" key="1">
    <citation type="journal article" date="2020" name="Syst. Appl. Microbiol.">
        <title>Alienimonas chondri sp. nov., a novel planctomycete isolated from the biofilm of the red alga Chondrus crispus.</title>
        <authorList>
            <person name="Vitorino I."/>
            <person name="Albuquerque L."/>
            <person name="Wiegand S."/>
            <person name="Kallscheuer N."/>
            <person name="da Costa M.S."/>
            <person name="Lobo-da-Cunha A."/>
            <person name="Jogler C."/>
            <person name="Lage O.M."/>
        </authorList>
    </citation>
    <scope>NUCLEOTIDE SEQUENCE [LARGE SCALE GENOMIC DNA]</scope>
    <source>
        <strain evidence="28 29">LzC2</strain>
    </source>
</reference>
<evidence type="ECO:0000256" key="1">
    <source>
        <dbReference type="ARBA" id="ARBA00001700"/>
    </source>
</evidence>
<dbReference type="EMBL" id="WTPX01000107">
    <property type="protein sequence ID" value="NNJ26923.1"/>
    <property type="molecule type" value="Genomic_DNA"/>
</dbReference>
<dbReference type="Pfam" id="PF02965">
    <property type="entry name" value="Met_synt_B12"/>
    <property type="match status" value="1"/>
</dbReference>